<dbReference type="InterPro" id="IPR007274">
    <property type="entry name" value="Cop_transporter"/>
</dbReference>
<protein>
    <recommendedName>
        <fullName evidence="4">Copper transport protein</fullName>
    </recommendedName>
</protein>
<reference evidence="7 8" key="1">
    <citation type="submission" date="2020-01" db="EMBL/GenBank/DDBJ databases">
        <authorList>
            <person name="Gupta K D."/>
        </authorList>
    </citation>
    <scope>NUCLEOTIDE SEQUENCE [LARGE SCALE GENOMIC DNA]</scope>
</reference>
<dbReference type="OrthoDB" id="73901at2759"/>
<comment type="similarity">
    <text evidence="4">Belongs to the copper transporter (Ctr) (TC 1.A.56) family. SLC31A subfamily.</text>
</comment>
<accession>A0A8S0W8H0</accession>
<proteinExistence type="inferred from homology"/>
<comment type="caution">
    <text evidence="7">The sequence shown here is derived from an EMBL/GenBank/DDBJ whole genome shotgun (WGS) entry which is preliminary data.</text>
</comment>
<keyword evidence="2 4" id="KW-1133">Transmembrane helix</keyword>
<evidence type="ECO:0000256" key="5">
    <source>
        <dbReference type="SAM" id="MobiDB-lite"/>
    </source>
</evidence>
<feature type="chain" id="PRO_5035754199" description="Copper transport protein" evidence="6">
    <location>
        <begin position="28"/>
        <end position="178"/>
    </location>
</feature>
<sequence>MPSPTSNQRLVATFSLILALFPLLAAAHEGHDDDMDMGTDTAMVMTSGHMVPYLHFTPGADTIWFEGWVPTSAGAVAGASKEILQSRATAPSETRQNEKSYAPIHTQSSSSASSDAHGPAHKPVPPPVPPFSQASALGFAFMLAVMTYNVAYVLAIVIGLGVGETLFGRHISAAGVGH</sequence>
<organism evidence="7 8">
    <name type="scientific">Cyclocybe aegerita</name>
    <name type="common">Black poplar mushroom</name>
    <name type="synonym">Agrocybe aegerita</name>
    <dbReference type="NCBI Taxonomy" id="1973307"/>
    <lineage>
        <taxon>Eukaryota</taxon>
        <taxon>Fungi</taxon>
        <taxon>Dikarya</taxon>
        <taxon>Basidiomycota</taxon>
        <taxon>Agaricomycotina</taxon>
        <taxon>Agaricomycetes</taxon>
        <taxon>Agaricomycetidae</taxon>
        <taxon>Agaricales</taxon>
        <taxon>Agaricineae</taxon>
        <taxon>Bolbitiaceae</taxon>
        <taxon>Cyclocybe</taxon>
    </lineage>
</organism>
<keyword evidence="6" id="KW-0732">Signal</keyword>
<dbReference type="Pfam" id="PF04145">
    <property type="entry name" value="Ctr"/>
    <property type="match status" value="1"/>
</dbReference>
<feature type="transmembrane region" description="Helical" evidence="4">
    <location>
        <begin position="136"/>
        <end position="162"/>
    </location>
</feature>
<evidence type="ECO:0000256" key="2">
    <source>
        <dbReference type="ARBA" id="ARBA00022989"/>
    </source>
</evidence>
<keyword evidence="1 4" id="KW-0812">Transmembrane</keyword>
<name>A0A8S0W8H0_CYCAE</name>
<dbReference type="AlphaFoldDB" id="A0A8S0W8H0"/>
<evidence type="ECO:0000313" key="7">
    <source>
        <dbReference type="EMBL" id="CAA7261336.1"/>
    </source>
</evidence>
<evidence type="ECO:0000256" key="6">
    <source>
        <dbReference type="SAM" id="SignalP"/>
    </source>
</evidence>
<keyword evidence="3 4" id="KW-0472">Membrane</keyword>
<dbReference type="GO" id="GO:0005375">
    <property type="term" value="F:copper ion transmembrane transporter activity"/>
    <property type="evidence" value="ECO:0007669"/>
    <property type="project" value="UniProtKB-UniRule"/>
</dbReference>
<evidence type="ECO:0000256" key="3">
    <source>
        <dbReference type="ARBA" id="ARBA00023136"/>
    </source>
</evidence>
<dbReference type="GO" id="GO:0016020">
    <property type="term" value="C:membrane"/>
    <property type="evidence" value="ECO:0007669"/>
    <property type="project" value="UniProtKB-SubCell"/>
</dbReference>
<keyword evidence="4" id="KW-0406">Ion transport</keyword>
<keyword evidence="4" id="KW-0186">Copper</keyword>
<keyword evidence="4" id="KW-0187">Copper transport</keyword>
<keyword evidence="4" id="KW-0813">Transport</keyword>
<feature type="signal peptide" evidence="6">
    <location>
        <begin position="1"/>
        <end position="27"/>
    </location>
</feature>
<dbReference type="EMBL" id="CACVBS010000032">
    <property type="protein sequence ID" value="CAA7261336.1"/>
    <property type="molecule type" value="Genomic_DNA"/>
</dbReference>
<dbReference type="Proteomes" id="UP000467700">
    <property type="component" value="Unassembled WGS sequence"/>
</dbReference>
<evidence type="ECO:0000256" key="1">
    <source>
        <dbReference type="ARBA" id="ARBA00022692"/>
    </source>
</evidence>
<comment type="subcellular location">
    <subcellularLocation>
        <location evidence="4">Membrane</location>
        <topology evidence="4">Multi-pass membrane protein</topology>
    </subcellularLocation>
</comment>
<keyword evidence="8" id="KW-1185">Reference proteome</keyword>
<feature type="region of interest" description="Disordered" evidence="5">
    <location>
        <begin position="86"/>
        <end position="127"/>
    </location>
</feature>
<evidence type="ECO:0000313" key="8">
    <source>
        <dbReference type="Proteomes" id="UP000467700"/>
    </source>
</evidence>
<evidence type="ECO:0000256" key="4">
    <source>
        <dbReference type="RuleBase" id="RU367022"/>
    </source>
</evidence>
<gene>
    <name evidence="7" type="ORF">AAE3_LOCUS3345</name>
</gene>